<proteinExistence type="inferred from homology"/>
<dbReference type="AlphaFoldDB" id="A0A1D2A1E1"/>
<reference evidence="9" key="1">
    <citation type="submission" date="2015-08" db="EMBL/GenBank/DDBJ databases">
        <authorList>
            <person name="Babu N.S."/>
            <person name="Beckwith C.J."/>
            <person name="Beseler K.G."/>
            <person name="Brison A."/>
            <person name="Carone J.V."/>
            <person name="Caskin T.P."/>
            <person name="Diamond M."/>
            <person name="Durham M.E."/>
            <person name="Foxe J.M."/>
            <person name="Go M."/>
            <person name="Henderson B.A."/>
            <person name="Jones I.B."/>
            <person name="McGettigan J.A."/>
            <person name="Micheletti S.J."/>
            <person name="Nasrallah M.E."/>
            <person name="Ortiz D."/>
            <person name="Piller C.R."/>
            <person name="Privatt S.R."/>
            <person name="Schneider S.L."/>
            <person name="Sharp S."/>
            <person name="Smith T.C."/>
            <person name="Stanton J.D."/>
            <person name="Ullery H.E."/>
            <person name="Wilson R.J."/>
            <person name="Serrano M.G."/>
            <person name="Buck G."/>
            <person name="Lee V."/>
            <person name="Wang Y."/>
            <person name="Carvalho R."/>
            <person name="Voegtly L."/>
            <person name="Shi R."/>
            <person name="Duckworth R."/>
            <person name="Johnson A."/>
            <person name="Loviza R."/>
            <person name="Walstead R."/>
            <person name="Shah Z."/>
            <person name="Kiflezghi M."/>
            <person name="Wade K."/>
            <person name="Ball S.L."/>
            <person name="Bradley K.W."/>
            <person name="Asai D.J."/>
            <person name="Bowman C.A."/>
            <person name="Russell D.A."/>
            <person name="Pope W.H."/>
            <person name="Jacobs-Sera D."/>
            <person name="Hendrix R.W."/>
            <person name="Hatfull G.F."/>
        </authorList>
    </citation>
    <scope>NUCLEOTIDE SEQUENCE</scope>
</reference>
<evidence type="ECO:0000256" key="6">
    <source>
        <dbReference type="ARBA" id="ARBA00023229"/>
    </source>
</evidence>
<sequence length="408" mass="43652">MASNLLQPQAHAVFVPFVSARGACHGLRPARRTLPPQAGTQPRPRSACVDAAAQAAPGHATHTSSTAASSFPAMAPMPATVSHEVLRAPVASDMETCRQNLLDVVGQRHPMLLAAANQIFSAGGKRLRPLIVLLVARATLPITGMPDLDEKHRRLAEITEMIHTASLVHDDVLDESSLRRGKATVNSLFGSRVAVLAGDFLFAQSSWFLAQLENLEVIKLISQVIADFADGEISQASLLFQTDITLDRYLDKSFYKTASLIAASCRCAAVFSDCSEPVKDAMYAYGKHLGLAFQIVDDILDYTQNAETLGKPQGQDLASGNLTAPAYYALQDPSTSKELSRLITSRFVEEGSTARALALVTAGGGIARSLELAREQGQAALAALSCLPPSASKRSLEGLVEYVLQRLF</sequence>
<name>A0A1D2A1E1_AUXPR</name>
<dbReference type="PROSITE" id="PS00723">
    <property type="entry name" value="POLYPRENYL_SYNTHASE_1"/>
    <property type="match status" value="1"/>
</dbReference>
<dbReference type="GO" id="GO:0008299">
    <property type="term" value="P:isoprenoid biosynthetic process"/>
    <property type="evidence" value="ECO:0007669"/>
    <property type="project" value="UniProtKB-KW"/>
</dbReference>
<dbReference type="InterPro" id="IPR008949">
    <property type="entry name" value="Isoprenoid_synthase_dom_sf"/>
</dbReference>
<feature type="compositionally biased region" description="Low complexity" evidence="8">
    <location>
        <begin position="51"/>
        <end position="66"/>
    </location>
</feature>
<dbReference type="EMBL" id="GDKF01005616">
    <property type="protein sequence ID" value="JAT73006.1"/>
    <property type="molecule type" value="Transcribed_RNA"/>
</dbReference>
<dbReference type="PANTHER" id="PTHR12001:SF69">
    <property type="entry name" value="ALL TRANS-POLYPRENYL-DIPHOSPHATE SYNTHASE PDSS1"/>
    <property type="match status" value="1"/>
</dbReference>
<feature type="region of interest" description="Disordered" evidence="8">
    <location>
        <begin position="28"/>
        <end position="66"/>
    </location>
</feature>
<dbReference type="InterPro" id="IPR033749">
    <property type="entry name" value="Polyprenyl_synt_CS"/>
</dbReference>
<evidence type="ECO:0000256" key="4">
    <source>
        <dbReference type="ARBA" id="ARBA00022723"/>
    </source>
</evidence>
<dbReference type="PROSITE" id="PS00444">
    <property type="entry name" value="POLYPRENYL_SYNTHASE_2"/>
    <property type="match status" value="1"/>
</dbReference>
<accession>A0A1D2A1E1</accession>
<evidence type="ECO:0000256" key="5">
    <source>
        <dbReference type="ARBA" id="ARBA00022842"/>
    </source>
</evidence>
<keyword evidence="4" id="KW-0479">Metal-binding</keyword>
<comment type="cofactor">
    <cofactor evidence="1">
        <name>Mg(2+)</name>
        <dbReference type="ChEBI" id="CHEBI:18420"/>
    </cofactor>
</comment>
<dbReference type="GO" id="GO:0046872">
    <property type="term" value="F:metal ion binding"/>
    <property type="evidence" value="ECO:0007669"/>
    <property type="project" value="UniProtKB-KW"/>
</dbReference>
<dbReference type="GO" id="GO:0010236">
    <property type="term" value="P:plastoquinone biosynthetic process"/>
    <property type="evidence" value="ECO:0007669"/>
    <property type="project" value="TreeGrafter"/>
</dbReference>
<dbReference type="PANTHER" id="PTHR12001">
    <property type="entry name" value="GERANYLGERANYL PYROPHOSPHATE SYNTHASE"/>
    <property type="match status" value="1"/>
</dbReference>
<dbReference type="Gene3D" id="1.10.600.10">
    <property type="entry name" value="Farnesyl Diphosphate Synthase"/>
    <property type="match status" value="1"/>
</dbReference>
<keyword evidence="6" id="KW-0414">Isoprene biosynthesis</keyword>
<evidence type="ECO:0000256" key="2">
    <source>
        <dbReference type="ARBA" id="ARBA00006706"/>
    </source>
</evidence>
<dbReference type="GO" id="GO:0004659">
    <property type="term" value="F:prenyltransferase activity"/>
    <property type="evidence" value="ECO:0007669"/>
    <property type="project" value="InterPro"/>
</dbReference>
<keyword evidence="3 7" id="KW-0808">Transferase</keyword>
<dbReference type="CDD" id="cd00685">
    <property type="entry name" value="Trans_IPPS_HT"/>
    <property type="match status" value="1"/>
</dbReference>
<dbReference type="SFLD" id="SFLDS00005">
    <property type="entry name" value="Isoprenoid_Synthase_Type_I"/>
    <property type="match status" value="1"/>
</dbReference>
<comment type="similarity">
    <text evidence="2 7">Belongs to the FPP/GGPP synthase family.</text>
</comment>
<evidence type="ECO:0000256" key="3">
    <source>
        <dbReference type="ARBA" id="ARBA00022679"/>
    </source>
</evidence>
<organism evidence="9">
    <name type="scientific">Auxenochlorella protothecoides</name>
    <name type="common">Green microalga</name>
    <name type="synonym">Chlorella protothecoides</name>
    <dbReference type="NCBI Taxonomy" id="3075"/>
    <lineage>
        <taxon>Eukaryota</taxon>
        <taxon>Viridiplantae</taxon>
        <taxon>Chlorophyta</taxon>
        <taxon>core chlorophytes</taxon>
        <taxon>Trebouxiophyceae</taxon>
        <taxon>Chlorellales</taxon>
        <taxon>Chlorellaceae</taxon>
        <taxon>Auxenochlorella</taxon>
    </lineage>
</organism>
<dbReference type="Pfam" id="PF00348">
    <property type="entry name" value="polyprenyl_synt"/>
    <property type="match status" value="1"/>
</dbReference>
<dbReference type="SUPFAM" id="SSF48576">
    <property type="entry name" value="Terpenoid synthases"/>
    <property type="match status" value="1"/>
</dbReference>
<protein>
    <submittedName>
        <fullName evidence="9">Uncharacterized protein</fullName>
    </submittedName>
</protein>
<dbReference type="InterPro" id="IPR000092">
    <property type="entry name" value="Polyprenyl_synt"/>
</dbReference>
<evidence type="ECO:0000256" key="1">
    <source>
        <dbReference type="ARBA" id="ARBA00001946"/>
    </source>
</evidence>
<dbReference type="GO" id="GO:0009507">
    <property type="term" value="C:chloroplast"/>
    <property type="evidence" value="ECO:0007669"/>
    <property type="project" value="TreeGrafter"/>
</dbReference>
<gene>
    <name evidence="9" type="ORF">g.3550</name>
</gene>
<evidence type="ECO:0000256" key="7">
    <source>
        <dbReference type="RuleBase" id="RU004466"/>
    </source>
</evidence>
<dbReference type="NCBIfam" id="TIGR02749">
    <property type="entry name" value="prenyl_cyano"/>
    <property type="match status" value="1"/>
</dbReference>
<keyword evidence="5" id="KW-0460">Magnesium</keyword>
<evidence type="ECO:0000313" key="9">
    <source>
        <dbReference type="EMBL" id="JAT73006.1"/>
    </source>
</evidence>
<evidence type="ECO:0000256" key="8">
    <source>
        <dbReference type="SAM" id="MobiDB-lite"/>
    </source>
</evidence>